<dbReference type="PANTHER" id="PTHR12710:SF0">
    <property type="entry name" value="NUCLEAR PROTEIN LOCALIZATION PROTEIN 4 HOMOLOG"/>
    <property type="match status" value="1"/>
</dbReference>
<dbReference type="AlphaFoldDB" id="A0A818R5U8"/>
<comment type="similarity">
    <text evidence="1">Belongs to the NPL4 family.</text>
</comment>
<dbReference type="GO" id="GO:0006511">
    <property type="term" value="P:ubiquitin-dependent protein catabolic process"/>
    <property type="evidence" value="ECO:0007669"/>
    <property type="project" value="InterPro"/>
</dbReference>
<dbReference type="GO" id="GO:0008270">
    <property type="term" value="F:zinc ion binding"/>
    <property type="evidence" value="ECO:0007669"/>
    <property type="project" value="UniProtKB-KW"/>
</dbReference>
<dbReference type="InterPro" id="IPR036443">
    <property type="entry name" value="Znf_RanBP2_sf"/>
</dbReference>
<name>A0A818R5U8_9BILA</name>
<dbReference type="InterPro" id="IPR016563">
    <property type="entry name" value="Npl4"/>
</dbReference>
<dbReference type="Gene3D" id="2.30.30.380">
    <property type="entry name" value="Zn-finger domain of Sec23/24"/>
    <property type="match status" value="1"/>
</dbReference>
<dbReference type="InterPro" id="IPR001876">
    <property type="entry name" value="Znf_RanBP2"/>
</dbReference>
<dbReference type="EMBL" id="CAJNYV010004179">
    <property type="protein sequence ID" value="CAF3652267.1"/>
    <property type="molecule type" value="Genomic_DNA"/>
</dbReference>
<evidence type="ECO:0000256" key="1">
    <source>
        <dbReference type="ARBA" id="ARBA00011025"/>
    </source>
</evidence>
<evidence type="ECO:0000259" key="5">
    <source>
        <dbReference type="PROSITE" id="PS50249"/>
    </source>
</evidence>
<proteinExistence type="inferred from homology"/>
<dbReference type="PROSITE" id="PS50249">
    <property type="entry name" value="MPN"/>
    <property type="match status" value="1"/>
</dbReference>
<protein>
    <recommendedName>
        <fullName evidence="5">MPN domain-containing protein</fullName>
    </recommendedName>
</protein>
<dbReference type="PROSITE" id="PS01358">
    <property type="entry name" value="ZF_RANBP2_1"/>
    <property type="match status" value="1"/>
</dbReference>
<dbReference type="InterPro" id="IPR007717">
    <property type="entry name" value="NPL4_C"/>
</dbReference>
<keyword evidence="4" id="KW-0862">Zinc</keyword>
<dbReference type="Pfam" id="PF05021">
    <property type="entry name" value="NPL4"/>
    <property type="match status" value="2"/>
</dbReference>
<dbReference type="GO" id="GO:0043130">
    <property type="term" value="F:ubiquitin binding"/>
    <property type="evidence" value="ECO:0007669"/>
    <property type="project" value="TreeGrafter"/>
</dbReference>
<feature type="domain" description="MPN" evidence="5">
    <location>
        <begin position="1"/>
        <end position="146"/>
    </location>
</feature>
<sequence>MFENGNMVNRFLEYWRSSGHQRFGFLYGRYEVYDGVPLGVRAVITAIYEPLQETSKDSVQLIFPDPHEAIVDELAYRLGIGRIGSIFTDLIPDDKRSDTRSVIHHRGHMYKYSPDGYFGSKCVTVVVTGDVSGAIQFEGYQVSNQCMALVKSEILLPTYDAPELGYIKDTSSEQYVPHVYFKEKDSYNNEIMKIARPLPLEYLIIDIPTGFPTMNAQIQSMFNDNCSIIKTPFCIENRTRTSELQDMDTLALYLQQFSEIDITQSKSTPYKARDILADLHLLRYLVVNDFFQFSMDQLNPLLDSLRTNDLSGVATWMKSDQWQTLLQLLQIKLPSLSASINQLTLTDSEEQSSTKWSCLQCTFLNDNSDSTCDICSLERNASS</sequence>
<organism evidence="6 7">
    <name type="scientific">Rotaria socialis</name>
    <dbReference type="NCBI Taxonomy" id="392032"/>
    <lineage>
        <taxon>Eukaryota</taxon>
        <taxon>Metazoa</taxon>
        <taxon>Spiralia</taxon>
        <taxon>Gnathifera</taxon>
        <taxon>Rotifera</taxon>
        <taxon>Eurotatoria</taxon>
        <taxon>Bdelloidea</taxon>
        <taxon>Philodinida</taxon>
        <taxon>Philodinidae</taxon>
        <taxon>Rotaria</taxon>
    </lineage>
</organism>
<accession>A0A818R5U8</accession>
<dbReference type="CDD" id="cd08061">
    <property type="entry name" value="MPN_NPL4"/>
    <property type="match status" value="1"/>
</dbReference>
<evidence type="ECO:0000313" key="7">
    <source>
        <dbReference type="Proteomes" id="UP000663865"/>
    </source>
</evidence>
<keyword evidence="2" id="KW-0479">Metal-binding</keyword>
<dbReference type="SUPFAM" id="SSF90209">
    <property type="entry name" value="Ran binding protein zinc finger-like"/>
    <property type="match status" value="1"/>
</dbReference>
<dbReference type="GO" id="GO:0031625">
    <property type="term" value="F:ubiquitin protein ligase binding"/>
    <property type="evidence" value="ECO:0007669"/>
    <property type="project" value="TreeGrafter"/>
</dbReference>
<reference evidence="6" key="1">
    <citation type="submission" date="2021-02" db="EMBL/GenBank/DDBJ databases">
        <authorList>
            <person name="Nowell W R."/>
        </authorList>
    </citation>
    <scope>NUCLEOTIDE SEQUENCE</scope>
</reference>
<evidence type="ECO:0000256" key="2">
    <source>
        <dbReference type="ARBA" id="ARBA00022723"/>
    </source>
</evidence>
<dbReference type="Proteomes" id="UP000663865">
    <property type="component" value="Unassembled WGS sequence"/>
</dbReference>
<keyword evidence="3" id="KW-0863">Zinc-finger</keyword>
<evidence type="ECO:0000256" key="3">
    <source>
        <dbReference type="ARBA" id="ARBA00022771"/>
    </source>
</evidence>
<gene>
    <name evidence="6" type="ORF">KIK155_LOCUS23532</name>
</gene>
<dbReference type="InterPro" id="IPR037518">
    <property type="entry name" value="MPN"/>
</dbReference>
<comment type="caution">
    <text evidence="6">The sequence shown here is derived from an EMBL/GenBank/DDBJ whole genome shotgun (WGS) entry which is preliminary data.</text>
</comment>
<evidence type="ECO:0000313" key="6">
    <source>
        <dbReference type="EMBL" id="CAF3652267.1"/>
    </source>
</evidence>
<dbReference type="PANTHER" id="PTHR12710">
    <property type="entry name" value="NUCLEAR PROTEIN LOCALIZATION 4"/>
    <property type="match status" value="1"/>
</dbReference>
<dbReference type="GO" id="GO:0005634">
    <property type="term" value="C:nucleus"/>
    <property type="evidence" value="ECO:0007669"/>
    <property type="project" value="TreeGrafter"/>
</dbReference>
<evidence type="ECO:0000256" key="4">
    <source>
        <dbReference type="ARBA" id="ARBA00022833"/>
    </source>
</evidence>